<reference evidence="2" key="1">
    <citation type="journal article" date="2015" name="Nat. Genet.">
        <title>The genome and transcriptome of the zoonotic hookworm Ancylostoma ceylanicum identify infection-specific gene families.</title>
        <authorList>
            <person name="Schwarz E.M."/>
            <person name="Hu Y."/>
            <person name="Antoshechkin I."/>
            <person name="Miller M.M."/>
            <person name="Sternberg P.W."/>
            <person name="Aroian R.V."/>
        </authorList>
    </citation>
    <scope>NUCLEOTIDE SEQUENCE</scope>
    <source>
        <strain evidence="2">HY135</strain>
    </source>
</reference>
<comment type="caution">
    <text evidence="1">The sequence shown here is derived from an EMBL/GenBank/DDBJ whole genome shotgun (WGS) entry which is preliminary data.</text>
</comment>
<dbReference type="AlphaFoldDB" id="A0A016WXS4"/>
<gene>
    <name evidence="1" type="primary">Acey_s0479.g2220</name>
    <name evidence="1" type="synonym">Acey-R08A2.7</name>
    <name evidence="1" type="ORF">Y032_0479g2220</name>
</gene>
<organism evidence="1 2">
    <name type="scientific">Ancylostoma ceylanicum</name>
    <dbReference type="NCBI Taxonomy" id="53326"/>
    <lineage>
        <taxon>Eukaryota</taxon>
        <taxon>Metazoa</taxon>
        <taxon>Ecdysozoa</taxon>
        <taxon>Nematoda</taxon>
        <taxon>Chromadorea</taxon>
        <taxon>Rhabditida</taxon>
        <taxon>Rhabditina</taxon>
        <taxon>Rhabditomorpha</taxon>
        <taxon>Strongyloidea</taxon>
        <taxon>Ancylostomatidae</taxon>
        <taxon>Ancylostomatinae</taxon>
        <taxon>Ancylostoma</taxon>
    </lineage>
</organism>
<protein>
    <submittedName>
        <fullName evidence="1">Uncharacterized protein</fullName>
    </submittedName>
</protein>
<sequence>MLGLIRFTSQIQVEMARIYEDEFVTVTDCAVKIKNYHFPSKKVKCIPVEAIKVVWFEEQDTSKCATKIWGKSTAAIYWALDVKRCIPGATGEKFNIVLDVGQKIRPGFTVADGEGFMDAMRSVLDYHVIIVDTINL</sequence>
<keyword evidence="2" id="KW-1185">Reference proteome</keyword>
<name>A0A016WXS4_9BILA</name>
<dbReference type="EMBL" id="JARK01000079">
    <property type="protein sequence ID" value="EYC43843.1"/>
    <property type="molecule type" value="Genomic_DNA"/>
</dbReference>
<proteinExistence type="predicted"/>
<evidence type="ECO:0000313" key="2">
    <source>
        <dbReference type="Proteomes" id="UP000024635"/>
    </source>
</evidence>
<dbReference type="PANTHER" id="PTHR35373">
    <property type="entry name" value="PROTEIN CBG16894"/>
    <property type="match status" value="1"/>
</dbReference>
<dbReference type="Proteomes" id="UP000024635">
    <property type="component" value="Unassembled WGS sequence"/>
</dbReference>
<dbReference type="OrthoDB" id="5511455at2759"/>
<evidence type="ECO:0000313" key="1">
    <source>
        <dbReference type="EMBL" id="EYC43843.1"/>
    </source>
</evidence>
<accession>A0A016WXS4</accession>
<dbReference type="PANTHER" id="PTHR35373:SF4">
    <property type="entry name" value="PEPTIDASE_M16_M DOMAIN-CONTAINING PROTEIN"/>
    <property type="match status" value="1"/>
</dbReference>